<dbReference type="Pfam" id="PF13374">
    <property type="entry name" value="TPR_10"/>
    <property type="match status" value="1"/>
</dbReference>
<evidence type="ECO:0000259" key="1">
    <source>
        <dbReference type="PROSITE" id="PS50943"/>
    </source>
</evidence>
<dbReference type="SUPFAM" id="SSF48452">
    <property type="entry name" value="TPR-like"/>
    <property type="match status" value="2"/>
</dbReference>
<evidence type="ECO:0000313" key="3">
    <source>
        <dbReference type="Proteomes" id="UP001501116"/>
    </source>
</evidence>
<dbReference type="PRINTS" id="PR00364">
    <property type="entry name" value="DISEASERSIST"/>
</dbReference>
<keyword evidence="3" id="KW-1185">Reference proteome</keyword>
<sequence>MAFGEALRQRRTSRGLSLTELSRLANYSKGYLSKVETGEKPVTFAIAQACDVALEADGKLLDLVRGTIREQFSLRPSQLPAESAGFVGRHAEKERLDEFRAGGAAVVTISGAPGVGKTALAVHWAHSMRARFPGGTLFANLRGYDPQNKPVSAEDVLDYFLRALNIPAEIIPNSLEGRASLFRTRLDRRGVLVVLDNAISADQVRPLLPSSPDCLVVVTSRASLSGLVAREGARRLVLDALPRLEAVALLRHGIGDERAHAEATAVDVLAGQCAYHPLALRIAAERAGSRPHLRLSDLVRDLDDERGRLDVLTVTDDASTAVRTVFSWSYRALPEDAARLFRLLGLHVGPEFSGGAAAALLGEPPRAAGRLLTQLSSVHLIAECGQDRFRFHDLVRLYAREQAAARETAESREGAIRRVVTWYLRSAAAATGFLAPPWHPPLTAALPDELHPATFTSHREALTWCETECENVVAATRQAYDHGLDDLAWKLPIVLWDYFHVGKRWTLWIESHEIALAASVRTGDRRAEAWARLNLGLAHTDLRRFDESFEYLRSAFAIREEQGDEWGRAWVDYALGIASHAVARHDTAGGHYRRALSYFDGSGDLLGQALCLAGLADLSRERGALATALDQLSRSVTMFRELRDRHGEGYAGTKLAAVLREAGQSERALEYVRESVTISRQAGDHQGEALALDSLAAVLDDLGEHTEALDSRRQAVEILEALGDPRTEDVLARYAAMADPEPDEDAAQRQ</sequence>
<gene>
    <name evidence="2" type="ORF">GCM10009754_74660</name>
</gene>
<accession>A0ABP5DWW8</accession>
<organism evidence="2 3">
    <name type="scientific">Amycolatopsis minnesotensis</name>
    <dbReference type="NCBI Taxonomy" id="337894"/>
    <lineage>
        <taxon>Bacteria</taxon>
        <taxon>Bacillati</taxon>
        <taxon>Actinomycetota</taxon>
        <taxon>Actinomycetes</taxon>
        <taxon>Pseudonocardiales</taxon>
        <taxon>Pseudonocardiaceae</taxon>
        <taxon>Amycolatopsis</taxon>
    </lineage>
</organism>
<dbReference type="InterPro" id="IPR019734">
    <property type="entry name" value="TPR_rpt"/>
</dbReference>
<dbReference type="SMART" id="SM00530">
    <property type="entry name" value="HTH_XRE"/>
    <property type="match status" value="1"/>
</dbReference>
<dbReference type="InterPro" id="IPR027417">
    <property type="entry name" value="P-loop_NTPase"/>
</dbReference>
<dbReference type="InterPro" id="IPR010982">
    <property type="entry name" value="Lambda_DNA-bd_dom_sf"/>
</dbReference>
<dbReference type="EMBL" id="BAAANN010000043">
    <property type="protein sequence ID" value="GAA1985979.1"/>
    <property type="molecule type" value="Genomic_DNA"/>
</dbReference>
<name>A0ABP5DWW8_9PSEU</name>
<dbReference type="Gene3D" id="1.25.40.10">
    <property type="entry name" value="Tetratricopeptide repeat domain"/>
    <property type="match status" value="1"/>
</dbReference>
<comment type="caution">
    <text evidence="2">The sequence shown here is derived from an EMBL/GenBank/DDBJ whole genome shotgun (WGS) entry which is preliminary data.</text>
</comment>
<dbReference type="SUPFAM" id="SSF52540">
    <property type="entry name" value="P-loop containing nucleoside triphosphate hydrolases"/>
    <property type="match status" value="1"/>
</dbReference>
<dbReference type="SMART" id="SM00028">
    <property type="entry name" value="TPR"/>
    <property type="match status" value="4"/>
</dbReference>
<dbReference type="Gene3D" id="3.40.50.300">
    <property type="entry name" value="P-loop containing nucleotide triphosphate hydrolases"/>
    <property type="match status" value="1"/>
</dbReference>
<dbReference type="Pfam" id="PF13424">
    <property type="entry name" value="TPR_12"/>
    <property type="match status" value="1"/>
</dbReference>
<protein>
    <recommendedName>
        <fullName evidence="1">HTH cro/C1-type domain-containing protein</fullName>
    </recommendedName>
</protein>
<dbReference type="InterPro" id="IPR001387">
    <property type="entry name" value="Cro/C1-type_HTH"/>
</dbReference>
<dbReference type="CDD" id="cd00093">
    <property type="entry name" value="HTH_XRE"/>
    <property type="match status" value="1"/>
</dbReference>
<dbReference type="PROSITE" id="PS50943">
    <property type="entry name" value="HTH_CROC1"/>
    <property type="match status" value="1"/>
</dbReference>
<dbReference type="SUPFAM" id="SSF47413">
    <property type="entry name" value="lambda repressor-like DNA-binding domains"/>
    <property type="match status" value="1"/>
</dbReference>
<dbReference type="Pfam" id="PF13560">
    <property type="entry name" value="HTH_31"/>
    <property type="match status" value="1"/>
</dbReference>
<dbReference type="InterPro" id="IPR011990">
    <property type="entry name" value="TPR-like_helical_dom_sf"/>
</dbReference>
<dbReference type="Gene3D" id="1.10.260.40">
    <property type="entry name" value="lambda repressor-like DNA-binding domains"/>
    <property type="match status" value="1"/>
</dbReference>
<dbReference type="PANTHER" id="PTHR47691">
    <property type="entry name" value="REGULATOR-RELATED"/>
    <property type="match status" value="1"/>
</dbReference>
<dbReference type="PANTHER" id="PTHR47691:SF3">
    <property type="entry name" value="HTH-TYPE TRANSCRIPTIONAL REGULATOR RV0890C-RELATED"/>
    <property type="match status" value="1"/>
</dbReference>
<dbReference type="RefSeq" id="WP_344429834.1">
    <property type="nucleotide sequence ID" value="NZ_BAAANN010000043.1"/>
</dbReference>
<proteinExistence type="predicted"/>
<evidence type="ECO:0000313" key="2">
    <source>
        <dbReference type="EMBL" id="GAA1985979.1"/>
    </source>
</evidence>
<dbReference type="Proteomes" id="UP001501116">
    <property type="component" value="Unassembled WGS sequence"/>
</dbReference>
<reference evidence="3" key="1">
    <citation type="journal article" date="2019" name="Int. J. Syst. Evol. Microbiol.">
        <title>The Global Catalogue of Microorganisms (GCM) 10K type strain sequencing project: providing services to taxonomists for standard genome sequencing and annotation.</title>
        <authorList>
            <consortium name="The Broad Institute Genomics Platform"/>
            <consortium name="The Broad Institute Genome Sequencing Center for Infectious Disease"/>
            <person name="Wu L."/>
            <person name="Ma J."/>
        </authorList>
    </citation>
    <scope>NUCLEOTIDE SEQUENCE [LARGE SCALE GENOMIC DNA]</scope>
    <source>
        <strain evidence="3">JCM 14545</strain>
    </source>
</reference>
<feature type="domain" description="HTH cro/C1-type" evidence="1">
    <location>
        <begin position="7"/>
        <end position="61"/>
    </location>
</feature>